<reference evidence="4" key="1">
    <citation type="journal article" date="2021" name="Nat. Commun.">
        <title>Genetic determinants of endophytism in the Arabidopsis root mycobiome.</title>
        <authorList>
            <person name="Mesny F."/>
            <person name="Miyauchi S."/>
            <person name="Thiergart T."/>
            <person name="Pickel B."/>
            <person name="Atanasova L."/>
            <person name="Karlsson M."/>
            <person name="Huettel B."/>
            <person name="Barry K.W."/>
            <person name="Haridas S."/>
            <person name="Chen C."/>
            <person name="Bauer D."/>
            <person name="Andreopoulos W."/>
            <person name="Pangilinan J."/>
            <person name="LaButti K."/>
            <person name="Riley R."/>
            <person name="Lipzen A."/>
            <person name="Clum A."/>
            <person name="Drula E."/>
            <person name="Henrissat B."/>
            <person name="Kohler A."/>
            <person name="Grigoriev I.V."/>
            <person name="Martin F.M."/>
            <person name="Hacquard S."/>
        </authorList>
    </citation>
    <scope>NUCLEOTIDE SEQUENCE</scope>
    <source>
        <strain evidence="4">MPI-CAGE-AT-0021</strain>
    </source>
</reference>
<dbReference type="GO" id="GO:0030170">
    <property type="term" value="F:pyridoxal phosphate binding"/>
    <property type="evidence" value="ECO:0007669"/>
    <property type="project" value="InterPro"/>
</dbReference>
<dbReference type="AlphaFoldDB" id="A0A9P9E2D2"/>
<keyword evidence="1" id="KW-0663">Pyridoxal phosphate</keyword>
<proteinExistence type="predicted"/>
<dbReference type="Gene3D" id="3.90.1150.10">
    <property type="entry name" value="Aspartate Aminotransferase, domain 1"/>
    <property type="match status" value="1"/>
</dbReference>
<evidence type="ECO:0000256" key="1">
    <source>
        <dbReference type="ARBA" id="ARBA00022898"/>
    </source>
</evidence>
<dbReference type="InterPro" id="IPR050478">
    <property type="entry name" value="Ethylene_sulfur-biosynth"/>
</dbReference>
<dbReference type="EMBL" id="JAGMUU010000020">
    <property type="protein sequence ID" value="KAH7129793.1"/>
    <property type="molecule type" value="Genomic_DNA"/>
</dbReference>
<gene>
    <name evidence="4" type="ORF">B0J13DRAFT_588068</name>
</gene>
<keyword evidence="4" id="KW-0808">Transferase</keyword>
<feature type="region of interest" description="Disordered" evidence="2">
    <location>
        <begin position="22"/>
        <end position="42"/>
    </location>
</feature>
<evidence type="ECO:0000313" key="5">
    <source>
        <dbReference type="Proteomes" id="UP000717696"/>
    </source>
</evidence>
<name>A0A9P9E2D2_9HYPO</name>
<dbReference type="InterPro" id="IPR015421">
    <property type="entry name" value="PyrdxlP-dep_Trfase_major"/>
</dbReference>
<organism evidence="4 5">
    <name type="scientific">Dactylonectria estremocensis</name>
    <dbReference type="NCBI Taxonomy" id="1079267"/>
    <lineage>
        <taxon>Eukaryota</taxon>
        <taxon>Fungi</taxon>
        <taxon>Dikarya</taxon>
        <taxon>Ascomycota</taxon>
        <taxon>Pezizomycotina</taxon>
        <taxon>Sordariomycetes</taxon>
        <taxon>Hypocreomycetidae</taxon>
        <taxon>Hypocreales</taxon>
        <taxon>Nectriaceae</taxon>
        <taxon>Dactylonectria</taxon>
    </lineage>
</organism>
<dbReference type="PANTHER" id="PTHR43795">
    <property type="entry name" value="BIFUNCTIONAL ASPARTATE AMINOTRANSFERASE AND GLUTAMATE/ASPARTATE-PREPHENATE AMINOTRANSFERASE-RELATED"/>
    <property type="match status" value="1"/>
</dbReference>
<dbReference type="CDD" id="cd00609">
    <property type="entry name" value="AAT_like"/>
    <property type="match status" value="1"/>
</dbReference>
<dbReference type="PANTHER" id="PTHR43795:SF39">
    <property type="entry name" value="AMINOTRANSFERASE CLASS I_CLASSII DOMAIN-CONTAINING PROTEIN"/>
    <property type="match status" value="1"/>
</dbReference>
<evidence type="ECO:0000313" key="4">
    <source>
        <dbReference type="EMBL" id="KAH7129793.1"/>
    </source>
</evidence>
<dbReference type="OrthoDB" id="7042322at2759"/>
<dbReference type="GO" id="GO:0006520">
    <property type="term" value="P:amino acid metabolic process"/>
    <property type="evidence" value="ECO:0007669"/>
    <property type="project" value="TreeGrafter"/>
</dbReference>
<evidence type="ECO:0000259" key="3">
    <source>
        <dbReference type="Pfam" id="PF00155"/>
    </source>
</evidence>
<dbReference type="Pfam" id="PF00155">
    <property type="entry name" value="Aminotran_1_2"/>
    <property type="match status" value="2"/>
</dbReference>
<dbReference type="Proteomes" id="UP000717696">
    <property type="component" value="Unassembled WGS sequence"/>
</dbReference>
<dbReference type="InterPro" id="IPR015424">
    <property type="entry name" value="PyrdxlP-dep_Trfase"/>
</dbReference>
<protein>
    <submittedName>
        <fullName evidence="4">Pyridoxal phosphate-dependent transferase</fullName>
    </submittedName>
</protein>
<dbReference type="SUPFAM" id="SSF53383">
    <property type="entry name" value="PLP-dependent transferases"/>
    <property type="match status" value="1"/>
</dbReference>
<accession>A0A9P9E2D2</accession>
<dbReference type="PRINTS" id="PR00753">
    <property type="entry name" value="ACCSYNTHASE"/>
</dbReference>
<keyword evidence="5" id="KW-1185">Reference proteome</keyword>
<sequence length="433" mass="47838">MRLPSPSADPYRPSRRALETFNSGKSRDLMSQAGQRPTYDPDCRPNGLINLSGAVNILMRDWLEEYTDQAMKDIAVSKTLPYGTISGGPKLCSAMAGFFNRFFQPDCPVEPAQIMATNGVTAMIDLVAWTLCEPGDAVLYLAPTFDMLDYDLASRNGIVGVSVSTTGLDEPFGGDDKDIRRCYSSNALTALVRFCASGHMHLVADEISALSRFSDEPFCSVLSVQGTNVDGKQRVHSIYGLSKDFDMGGVRMGFLVTRNTAWFTWITGFSEVFVANFFSQLDLVQEYASLYQQRISAAYSRTHEALIINSIPFQPATSGLFVSVDLGWVRCFDGPNQADDADETHGGVFLNPGQSVLMRCPSFAYCDRPGHFRLVFTEVPIGDVVLAIERLRLSLDKVDAGMGMRRQMVLKQRHVLFPFLDAKFIQLPVEIGS</sequence>
<feature type="domain" description="Aminotransferase class I/classII large" evidence="3">
    <location>
        <begin position="70"/>
        <end position="155"/>
    </location>
</feature>
<dbReference type="GO" id="GO:0008483">
    <property type="term" value="F:transaminase activity"/>
    <property type="evidence" value="ECO:0007669"/>
    <property type="project" value="TreeGrafter"/>
</dbReference>
<comment type="caution">
    <text evidence="4">The sequence shown here is derived from an EMBL/GenBank/DDBJ whole genome shotgun (WGS) entry which is preliminary data.</text>
</comment>
<evidence type="ECO:0000256" key="2">
    <source>
        <dbReference type="SAM" id="MobiDB-lite"/>
    </source>
</evidence>
<dbReference type="InterPro" id="IPR004839">
    <property type="entry name" value="Aminotransferase_I/II_large"/>
</dbReference>
<dbReference type="Gene3D" id="3.40.640.10">
    <property type="entry name" value="Type I PLP-dependent aspartate aminotransferase-like (Major domain)"/>
    <property type="match status" value="2"/>
</dbReference>
<dbReference type="InterPro" id="IPR015422">
    <property type="entry name" value="PyrdxlP-dep_Trfase_small"/>
</dbReference>
<feature type="domain" description="Aminotransferase class I/classII large" evidence="3">
    <location>
        <begin position="184"/>
        <end position="273"/>
    </location>
</feature>